<sequence>MSDSAPNNYQFPDSHDQQIKVFMRWLVIGVTLFVVAVAALIWFADRLLIHVPLSAETRFVKPYEALFEKYNTLDAEQQRVELYLQTIVDDLTAKSGFDEPVRINVHYLDTPEINAFATLGGNIFVLRGLVEAMPNENALSMVLAHEIAHVKHRDPIVSVSRGLALQVAYSFFAGDPGTIFNTGSELGMLVFSRGQEESADLAALDTLQRHYGHVAGATTFFTIMQEEYEAKEDTDKLPTWLLSHPKLQHRIDTINARIDRENWYEGRTVPKQVDL</sequence>
<comment type="cofactor">
    <cofactor evidence="6">
        <name>Zn(2+)</name>
        <dbReference type="ChEBI" id="CHEBI:29105"/>
    </cofactor>
    <text evidence="6">Binds 1 zinc ion per subunit.</text>
</comment>
<dbReference type="CDD" id="cd07332">
    <property type="entry name" value="M48C_Oma1_like"/>
    <property type="match status" value="1"/>
</dbReference>
<dbReference type="Gene3D" id="3.30.2010.10">
    <property type="entry name" value="Metalloproteases ('zincins'), catalytic domain"/>
    <property type="match status" value="1"/>
</dbReference>
<keyword evidence="4 6" id="KW-0862">Zinc</keyword>
<dbReference type="PANTHER" id="PTHR22726">
    <property type="entry name" value="METALLOENDOPEPTIDASE OMA1"/>
    <property type="match status" value="1"/>
</dbReference>
<keyword evidence="7" id="KW-1133">Transmembrane helix</keyword>
<evidence type="ECO:0000256" key="5">
    <source>
        <dbReference type="ARBA" id="ARBA00023049"/>
    </source>
</evidence>
<keyword evidence="10" id="KW-1185">Reference proteome</keyword>
<reference evidence="9 10" key="1">
    <citation type="submission" date="2024-03" db="EMBL/GenBank/DDBJ databases">
        <title>Community enrichment and isolation of bacterial strains for fucoidan degradation.</title>
        <authorList>
            <person name="Sichert A."/>
        </authorList>
    </citation>
    <scope>NUCLEOTIDE SEQUENCE [LARGE SCALE GENOMIC DNA]</scope>
    <source>
        <strain evidence="9 10">AS76</strain>
    </source>
</reference>
<comment type="caution">
    <text evidence="9">The sequence shown here is derived from an EMBL/GenBank/DDBJ whole genome shotgun (WGS) entry which is preliminary data.</text>
</comment>
<evidence type="ECO:0000313" key="10">
    <source>
        <dbReference type="Proteomes" id="UP001449225"/>
    </source>
</evidence>
<protein>
    <submittedName>
        <fullName evidence="9">M48 family metallopeptidase</fullName>
    </submittedName>
</protein>
<evidence type="ECO:0000256" key="4">
    <source>
        <dbReference type="ARBA" id="ARBA00022833"/>
    </source>
</evidence>
<dbReference type="Proteomes" id="UP001449225">
    <property type="component" value="Unassembled WGS sequence"/>
</dbReference>
<keyword evidence="2" id="KW-0479">Metal-binding</keyword>
<dbReference type="PANTHER" id="PTHR22726:SF1">
    <property type="entry name" value="METALLOENDOPEPTIDASE OMA1, MITOCHONDRIAL"/>
    <property type="match status" value="1"/>
</dbReference>
<keyword evidence="1 6" id="KW-0645">Protease</keyword>
<evidence type="ECO:0000256" key="2">
    <source>
        <dbReference type="ARBA" id="ARBA00022723"/>
    </source>
</evidence>
<keyword evidence="3 6" id="KW-0378">Hydrolase</keyword>
<accession>A0ABU9TQG2</accession>
<evidence type="ECO:0000256" key="6">
    <source>
        <dbReference type="RuleBase" id="RU003983"/>
    </source>
</evidence>
<organism evidence="9 10">
    <name type="scientific">Neptuniibacter pectenicola</name>
    <dbReference type="NCBI Taxonomy" id="1806669"/>
    <lineage>
        <taxon>Bacteria</taxon>
        <taxon>Pseudomonadati</taxon>
        <taxon>Pseudomonadota</taxon>
        <taxon>Gammaproteobacteria</taxon>
        <taxon>Oceanospirillales</taxon>
        <taxon>Oceanospirillaceae</taxon>
        <taxon>Neptuniibacter</taxon>
    </lineage>
</organism>
<dbReference type="EMBL" id="JBBMRA010000003">
    <property type="protein sequence ID" value="MEM5535743.1"/>
    <property type="molecule type" value="Genomic_DNA"/>
</dbReference>
<feature type="transmembrane region" description="Helical" evidence="7">
    <location>
        <begin position="21"/>
        <end position="44"/>
    </location>
</feature>
<comment type="similarity">
    <text evidence="6">Belongs to the peptidase M48 family.</text>
</comment>
<evidence type="ECO:0000256" key="1">
    <source>
        <dbReference type="ARBA" id="ARBA00022670"/>
    </source>
</evidence>
<dbReference type="Pfam" id="PF01435">
    <property type="entry name" value="Peptidase_M48"/>
    <property type="match status" value="1"/>
</dbReference>
<dbReference type="InterPro" id="IPR001915">
    <property type="entry name" value="Peptidase_M48"/>
</dbReference>
<evidence type="ECO:0000256" key="3">
    <source>
        <dbReference type="ARBA" id="ARBA00022801"/>
    </source>
</evidence>
<keyword evidence="5 6" id="KW-0482">Metalloprotease</keyword>
<gene>
    <name evidence="9" type="ORF">WNY58_04980</name>
</gene>
<evidence type="ECO:0000313" key="9">
    <source>
        <dbReference type="EMBL" id="MEM5535743.1"/>
    </source>
</evidence>
<evidence type="ECO:0000259" key="8">
    <source>
        <dbReference type="Pfam" id="PF01435"/>
    </source>
</evidence>
<name>A0ABU9TQG2_9GAMM</name>
<evidence type="ECO:0000256" key="7">
    <source>
        <dbReference type="SAM" id="Phobius"/>
    </source>
</evidence>
<dbReference type="InterPro" id="IPR051156">
    <property type="entry name" value="Mito/Outer_Membr_Metalloprot"/>
</dbReference>
<feature type="domain" description="Peptidase M48" evidence="8">
    <location>
        <begin position="81"/>
        <end position="257"/>
    </location>
</feature>
<dbReference type="RefSeq" id="WP_342853909.1">
    <property type="nucleotide sequence ID" value="NZ_JBBMRA010000003.1"/>
</dbReference>
<proteinExistence type="inferred from homology"/>
<keyword evidence="7" id="KW-0472">Membrane</keyword>
<keyword evidence="7" id="KW-0812">Transmembrane</keyword>